<sequence length="226" mass="25461">MIYSSSAVTQSTKNTKRFPQNRSRTPVNASILDVAECAGILLLNPSDLVFKSSITETTYYDFVISTARQLNGTYQLFLSKFDADTNLEWMETANVTGDMLTSYNLPDCELPLILLGMLMWKVKIQNSKVLCLVKAVNTESTQTLEALKKVAEKFNCHHHVVTANERKLSSGLGRLRLYTPQNGMRLRVTMCQTRSQVEITTQALRETRCLLFPNSRPLLCLCSPLI</sequence>
<dbReference type="Proteomes" id="UP000887581">
    <property type="component" value="Unplaced"/>
</dbReference>
<feature type="region of interest" description="Disordered" evidence="1">
    <location>
        <begin position="1"/>
        <end position="23"/>
    </location>
</feature>
<keyword evidence="2" id="KW-1185">Reference proteome</keyword>
<protein>
    <submittedName>
        <fullName evidence="3">Uncharacterized protein</fullName>
    </submittedName>
</protein>
<evidence type="ECO:0000313" key="3">
    <source>
        <dbReference type="WBParaSite" id="sdigi.contig295.g7175.t1"/>
    </source>
</evidence>
<dbReference type="AlphaFoldDB" id="A0A915PVQ4"/>
<evidence type="ECO:0000313" key="2">
    <source>
        <dbReference type="Proteomes" id="UP000887581"/>
    </source>
</evidence>
<organism evidence="2 3">
    <name type="scientific">Setaria digitata</name>
    <dbReference type="NCBI Taxonomy" id="48799"/>
    <lineage>
        <taxon>Eukaryota</taxon>
        <taxon>Metazoa</taxon>
        <taxon>Ecdysozoa</taxon>
        <taxon>Nematoda</taxon>
        <taxon>Chromadorea</taxon>
        <taxon>Rhabditida</taxon>
        <taxon>Spirurina</taxon>
        <taxon>Spiruromorpha</taxon>
        <taxon>Filarioidea</taxon>
        <taxon>Setariidae</taxon>
        <taxon>Setaria</taxon>
    </lineage>
</organism>
<evidence type="ECO:0000256" key="1">
    <source>
        <dbReference type="SAM" id="MobiDB-lite"/>
    </source>
</evidence>
<reference evidence="3" key="1">
    <citation type="submission" date="2022-11" db="UniProtKB">
        <authorList>
            <consortium name="WormBaseParasite"/>
        </authorList>
    </citation>
    <scope>IDENTIFICATION</scope>
</reference>
<dbReference type="WBParaSite" id="sdigi.contig295.g7175.t1">
    <property type="protein sequence ID" value="sdigi.contig295.g7175.t1"/>
    <property type="gene ID" value="sdigi.contig295.g7175"/>
</dbReference>
<proteinExistence type="predicted"/>
<name>A0A915PVQ4_9BILA</name>
<accession>A0A915PVQ4</accession>